<accession>A0ABT0DFB0</accession>
<keyword evidence="7 12" id="KW-0997">Cell inner membrane</keyword>
<evidence type="ECO:0000256" key="8">
    <source>
        <dbReference type="ARBA" id="ARBA00022692"/>
    </source>
</evidence>
<name>A0ABT0DFB0_9HYPH</name>
<dbReference type="EMBL" id="JALKCH010000011">
    <property type="protein sequence ID" value="MCK0198452.1"/>
    <property type="molecule type" value="Genomic_DNA"/>
</dbReference>
<dbReference type="Proteomes" id="UP001203284">
    <property type="component" value="Unassembled WGS sequence"/>
</dbReference>
<evidence type="ECO:0000256" key="10">
    <source>
        <dbReference type="ARBA" id="ARBA00022989"/>
    </source>
</evidence>
<keyword evidence="9 12" id="KW-0201">Cytochrome c-type biogenesis</keyword>
<evidence type="ECO:0000256" key="9">
    <source>
        <dbReference type="ARBA" id="ARBA00022748"/>
    </source>
</evidence>
<evidence type="ECO:0000256" key="12">
    <source>
        <dbReference type="RuleBase" id="RU363101"/>
    </source>
</evidence>
<protein>
    <recommendedName>
        <fullName evidence="4 12">Heme exporter protein D</fullName>
    </recommendedName>
</protein>
<evidence type="ECO:0000256" key="1">
    <source>
        <dbReference type="ARBA" id="ARBA00002442"/>
    </source>
</evidence>
<keyword evidence="5 12" id="KW-0813">Transport</keyword>
<keyword evidence="10 12" id="KW-1133">Transmembrane helix</keyword>
<evidence type="ECO:0000256" key="4">
    <source>
        <dbReference type="ARBA" id="ARBA00016461"/>
    </source>
</evidence>
<evidence type="ECO:0000313" key="14">
    <source>
        <dbReference type="Proteomes" id="UP001203284"/>
    </source>
</evidence>
<organism evidence="13 14">
    <name type="scientific">Ancylobacter crimeensis</name>
    <dbReference type="NCBI Taxonomy" id="2579147"/>
    <lineage>
        <taxon>Bacteria</taxon>
        <taxon>Pseudomonadati</taxon>
        <taxon>Pseudomonadota</taxon>
        <taxon>Alphaproteobacteria</taxon>
        <taxon>Hyphomicrobiales</taxon>
        <taxon>Xanthobacteraceae</taxon>
        <taxon>Ancylobacter</taxon>
    </lineage>
</organism>
<evidence type="ECO:0000256" key="11">
    <source>
        <dbReference type="ARBA" id="ARBA00023136"/>
    </source>
</evidence>
<evidence type="ECO:0000256" key="3">
    <source>
        <dbReference type="ARBA" id="ARBA00008741"/>
    </source>
</evidence>
<dbReference type="RefSeq" id="WP_247030349.1">
    <property type="nucleotide sequence ID" value="NZ_JALKCH010000011.1"/>
</dbReference>
<comment type="similarity">
    <text evidence="3 12">Belongs to the CcmD/CycX/HelD family.</text>
</comment>
<dbReference type="Pfam" id="PF04995">
    <property type="entry name" value="CcmD"/>
    <property type="match status" value="1"/>
</dbReference>
<proteinExistence type="inferred from homology"/>
<dbReference type="InterPro" id="IPR007078">
    <property type="entry name" value="Haem_export_protD_CcmD"/>
</dbReference>
<comment type="caution">
    <text evidence="13">The sequence shown here is derived from an EMBL/GenBank/DDBJ whole genome shotgun (WGS) entry which is preliminary data.</text>
</comment>
<sequence length="57" mass="6164">MLPDHAAFIIAAFAGSALVIGALIGWILLDGRAVRRSLDAMEARGVRRRSDRTERGS</sequence>
<comment type="subcellular location">
    <subcellularLocation>
        <location evidence="2 12">Cell inner membrane</location>
        <topology evidence="2 12">Single-pass membrane protein</topology>
    </subcellularLocation>
</comment>
<reference evidence="13 14" key="1">
    <citation type="submission" date="2022-04" db="EMBL/GenBank/DDBJ databases">
        <authorList>
            <person name="Grouzdev D.S."/>
            <person name="Pantiukh K.S."/>
            <person name="Krutkina M.S."/>
        </authorList>
    </citation>
    <scope>NUCLEOTIDE SEQUENCE [LARGE SCALE GENOMIC DNA]</scope>
    <source>
        <strain evidence="13 14">6x-1</strain>
    </source>
</reference>
<evidence type="ECO:0000313" key="13">
    <source>
        <dbReference type="EMBL" id="MCK0198452.1"/>
    </source>
</evidence>
<evidence type="ECO:0000256" key="5">
    <source>
        <dbReference type="ARBA" id="ARBA00022448"/>
    </source>
</evidence>
<comment type="function">
    <text evidence="1 12">Required for the export of heme to the periplasm for the biogenesis of c-type cytochromes.</text>
</comment>
<keyword evidence="6 12" id="KW-1003">Cell membrane</keyword>
<evidence type="ECO:0000256" key="2">
    <source>
        <dbReference type="ARBA" id="ARBA00004377"/>
    </source>
</evidence>
<gene>
    <name evidence="13" type="primary">ccmD</name>
    <name evidence="13" type="ORF">MWN34_16180</name>
</gene>
<evidence type="ECO:0000256" key="6">
    <source>
        <dbReference type="ARBA" id="ARBA00022475"/>
    </source>
</evidence>
<dbReference type="NCBIfam" id="TIGR03141">
    <property type="entry name" value="cytochro_ccmD"/>
    <property type="match status" value="1"/>
</dbReference>
<evidence type="ECO:0000256" key="7">
    <source>
        <dbReference type="ARBA" id="ARBA00022519"/>
    </source>
</evidence>
<keyword evidence="14" id="KW-1185">Reference proteome</keyword>
<keyword evidence="8 12" id="KW-0812">Transmembrane</keyword>
<feature type="transmembrane region" description="Helical" evidence="12">
    <location>
        <begin position="6"/>
        <end position="29"/>
    </location>
</feature>
<keyword evidence="11 12" id="KW-0472">Membrane</keyword>